<dbReference type="Pfam" id="PF08241">
    <property type="entry name" value="Methyltransf_11"/>
    <property type="match status" value="1"/>
</dbReference>
<proteinExistence type="predicted"/>
<dbReference type="AlphaFoldDB" id="A0ABD4XQM6"/>
<dbReference type="GO" id="GO:0032259">
    <property type="term" value="P:methylation"/>
    <property type="evidence" value="ECO:0007669"/>
    <property type="project" value="UniProtKB-KW"/>
</dbReference>
<sequence length="192" mass="21344">MGSGAAFGDKANQLVEYGVPLTTSNGTKVERVMMDVRAEARPDVVAPAHDMPFEDGEFGVVFAESVLQHIAPMEMVPAAVNEIRRVIAPGGVLVGWNAYCFHTTSAPHEFLDVNRWTYDGMQNLLRDFDNLTIEACGGPLSVGLDALSVLGRRMRRWVEPLETRARYRIFANRNHERFVNSTGFRFIASKGE</sequence>
<comment type="caution">
    <text evidence="2">The sequence shown here is derived from an EMBL/GenBank/DDBJ whole genome shotgun (WGS) entry which is preliminary data.</text>
</comment>
<dbReference type="InterPro" id="IPR013216">
    <property type="entry name" value="Methyltransf_11"/>
</dbReference>
<organism evidence="2 3">
    <name type="scientific">Candidatus Lucifugimonas marina</name>
    <dbReference type="NCBI Taxonomy" id="3038979"/>
    <lineage>
        <taxon>Bacteria</taxon>
        <taxon>Bacillati</taxon>
        <taxon>Chloroflexota</taxon>
        <taxon>Dehalococcoidia</taxon>
        <taxon>SAR202 cluster</taxon>
        <taxon>Candidatus Lucifugimonadales</taxon>
        <taxon>Candidatus Lucifugimonadaceae</taxon>
        <taxon>Candidatus Lucifugimonas</taxon>
    </lineage>
</organism>
<evidence type="ECO:0000313" key="2">
    <source>
        <dbReference type="EMBL" id="MDG0866431.1"/>
    </source>
</evidence>
<dbReference type="GO" id="GO:0008168">
    <property type="term" value="F:methyltransferase activity"/>
    <property type="evidence" value="ECO:0007669"/>
    <property type="project" value="UniProtKB-KW"/>
</dbReference>
<gene>
    <name evidence="2" type="ORF">GKO46_05010</name>
</gene>
<keyword evidence="2" id="KW-0489">Methyltransferase</keyword>
<feature type="domain" description="Methyltransferase type 11" evidence="1">
    <location>
        <begin position="29"/>
        <end position="94"/>
    </location>
</feature>
<accession>A0ABD4XQM6</accession>
<dbReference type="Gene3D" id="3.40.50.150">
    <property type="entry name" value="Vaccinia Virus protein VP39"/>
    <property type="match status" value="1"/>
</dbReference>
<dbReference type="EMBL" id="WMBE01000001">
    <property type="protein sequence ID" value="MDG0866431.1"/>
    <property type="molecule type" value="Genomic_DNA"/>
</dbReference>
<evidence type="ECO:0000313" key="3">
    <source>
        <dbReference type="Proteomes" id="UP001321249"/>
    </source>
</evidence>
<evidence type="ECO:0000259" key="1">
    <source>
        <dbReference type="Pfam" id="PF08241"/>
    </source>
</evidence>
<keyword evidence="2" id="KW-0808">Transferase</keyword>
<dbReference type="SUPFAM" id="SSF53335">
    <property type="entry name" value="S-adenosyl-L-methionine-dependent methyltransferases"/>
    <property type="match status" value="1"/>
</dbReference>
<protein>
    <submittedName>
        <fullName evidence="2">Methyltransferase domain-containing protein</fullName>
    </submittedName>
</protein>
<dbReference type="RefSeq" id="WP_342822136.1">
    <property type="nucleotide sequence ID" value="NZ_CP046146.1"/>
</dbReference>
<dbReference type="InterPro" id="IPR029063">
    <property type="entry name" value="SAM-dependent_MTases_sf"/>
</dbReference>
<dbReference type="Proteomes" id="UP001321249">
    <property type="component" value="Unassembled WGS sequence"/>
</dbReference>
<reference evidence="2 3" key="1">
    <citation type="submission" date="2019-11" db="EMBL/GenBank/DDBJ databases">
        <authorList>
            <person name="Cho J.-C."/>
        </authorList>
    </citation>
    <scope>NUCLEOTIDE SEQUENCE [LARGE SCALE GENOMIC DNA]</scope>
    <source>
        <strain evidence="2 3">JH702</strain>
    </source>
</reference>
<name>A0ABD4XQM6_9CHLR</name>